<protein>
    <submittedName>
        <fullName evidence="2">Uncharacterized protein</fullName>
    </submittedName>
</protein>
<evidence type="ECO:0000313" key="2">
    <source>
        <dbReference type="EMBL" id="MBE0384204.1"/>
    </source>
</evidence>
<dbReference type="Proteomes" id="UP000615003">
    <property type="component" value="Unassembled WGS sequence"/>
</dbReference>
<organism evidence="2 3">
    <name type="scientific">Pseudoalteromonas carrageenovora IAM 12662</name>
    <dbReference type="NCBI Taxonomy" id="1314868"/>
    <lineage>
        <taxon>Bacteria</taxon>
        <taxon>Pseudomonadati</taxon>
        <taxon>Pseudomonadota</taxon>
        <taxon>Gammaproteobacteria</taxon>
        <taxon>Alteromonadales</taxon>
        <taxon>Pseudoalteromonadaceae</taxon>
        <taxon>Pseudoalteromonas</taxon>
    </lineage>
</organism>
<sequence>MALAFKFVVITVMYIKVNFTFLPWPVSYLTYLARLTIISKLYDARQK</sequence>
<comment type="caution">
    <text evidence="2">The sequence shown here is derived from an EMBL/GenBank/DDBJ whole genome shotgun (WGS) entry which is preliminary data.</text>
</comment>
<reference evidence="2 3" key="1">
    <citation type="submission" date="2015-06" db="EMBL/GenBank/DDBJ databases">
        <title>Genome sequence of Pseudoalteromonas carrageenovora.</title>
        <authorList>
            <person name="Xie B.-B."/>
            <person name="Rong J.-C."/>
            <person name="Qin Q.-L."/>
            <person name="Zhang Y.-Z."/>
        </authorList>
    </citation>
    <scope>NUCLEOTIDE SEQUENCE [LARGE SCALE GENOMIC DNA]</scope>
    <source>
        <strain evidence="2 3">IAM 12662</strain>
    </source>
</reference>
<keyword evidence="1" id="KW-1133">Transmembrane helix</keyword>
<name>A0ABR9EUH4_PSEVC</name>
<keyword evidence="3" id="KW-1185">Reference proteome</keyword>
<proteinExistence type="predicted"/>
<dbReference type="EMBL" id="AQGW01000025">
    <property type="protein sequence ID" value="MBE0384204.1"/>
    <property type="molecule type" value="Genomic_DNA"/>
</dbReference>
<keyword evidence="1" id="KW-0472">Membrane</keyword>
<feature type="transmembrane region" description="Helical" evidence="1">
    <location>
        <begin position="7"/>
        <end position="26"/>
    </location>
</feature>
<evidence type="ECO:0000256" key="1">
    <source>
        <dbReference type="SAM" id="Phobius"/>
    </source>
</evidence>
<accession>A0ABR9EUH4</accession>
<evidence type="ECO:0000313" key="3">
    <source>
        <dbReference type="Proteomes" id="UP000615003"/>
    </source>
</evidence>
<gene>
    <name evidence="2" type="ORF">PCARR_b0144</name>
</gene>
<keyword evidence="1" id="KW-0812">Transmembrane</keyword>